<feature type="chain" id="PRO_5021334910" evidence="1">
    <location>
        <begin position="19"/>
        <end position="74"/>
    </location>
</feature>
<dbReference type="RefSeq" id="WP_141345136.1">
    <property type="nucleotide sequence ID" value="NZ_BJLF01000006.1"/>
</dbReference>
<keyword evidence="1" id="KW-0732">Signal</keyword>
<reference evidence="2 3" key="1">
    <citation type="submission" date="2019-06" db="EMBL/GenBank/DDBJ databases">
        <title>Whole genome shotgun sequence of Vibrio inusitatus NBRC 102082.</title>
        <authorList>
            <person name="Hosoyama A."/>
            <person name="Uohara A."/>
            <person name="Ohji S."/>
            <person name="Ichikawa N."/>
        </authorList>
    </citation>
    <scope>NUCLEOTIDE SEQUENCE [LARGE SCALE GENOMIC DNA]</scope>
    <source>
        <strain evidence="2 3">NBRC 102082</strain>
    </source>
</reference>
<evidence type="ECO:0000313" key="2">
    <source>
        <dbReference type="EMBL" id="GEA50793.1"/>
    </source>
</evidence>
<keyword evidence="3" id="KW-1185">Reference proteome</keyword>
<dbReference type="EMBL" id="BJLF01000006">
    <property type="protein sequence ID" value="GEA50793.1"/>
    <property type="molecule type" value="Genomic_DNA"/>
</dbReference>
<comment type="caution">
    <text evidence="2">The sequence shown here is derived from an EMBL/GenBank/DDBJ whole genome shotgun (WGS) entry which is preliminary data.</text>
</comment>
<proteinExistence type="predicted"/>
<evidence type="ECO:0000313" key="3">
    <source>
        <dbReference type="Proteomes" id="UP000318717"/>
    </source>
</evidence>
<sequence>MKKLLVLSAIFSSSLVFAGDDVCMEIGKAQAINDHDRVIELAATINDADVEQCKMVAKKAREDATDSFETMNDE</sequence>
<gene>
    <name evidence="2" type="ORF">VIN01S_15970</name>
</gene>
<organism evidence="2 3">
    <name type="scientific">Vibrio inusitatus NBRC 102082</name>
    <dbReference type="NCBI Taxonomy" id="1219070"/>
    <lineage>
        <taxon>Bacteria</taxon>
        <taxon>Pseudomonadati</taxon>
        <taxon>Pseudomonadota</taxon>
        <taxon>Gammaproteobacteria</taxon>
        <taxon>Vibrionales</taxon>
        <taxon>Vibrionaceae</taxon>
        <taxon>Vibrio</taxon>
    </lineage>
</organism>
<name>A0A4Y3HUF8_9VIBR</name>
<protein>
    <submittedName>
        <fullName evidence="2">Uncharacterized protein</fullName>
    </submittedName>
</protein>
<dbReference type="AlphaFoldDB" id="A0A4Y3HUF8"/>
<dbReference type="Proteomes" id="UP000318717">
    <property type="component" value="Unassembled WGS sequence"/>
</dbReference>
<accession>A0A4Y3HUF8</accession>
<feature type="signal peptide" evidence="1">
    <location>
        <begin position="1"/>
        <end position="18"/>
    </location>
</feature>
<evidence type="ECO:0000256" key="1">
    <source>
        <dbReference type="SAM" id="SignalP"/>
    </source>
</evidence>